<dbReference type="Proteomes" id="UP001596142">
    <property type="component" value="Unassembled WGS sequence"/>
</dbReference>
<comment type="caution">
    <text evidence="2">The sequence shown here is derived from an EMBL/GenBank/DDBJ whole genome shotgun (WGS) entry which is preliminary data.</text>
</comment>
<feature type="transmembrane region" description="Helical" evidence="1">
    <location>
        <begin position="32"/>
        <end position="55"/>
    </location>
</feature>
<sequence>MRNLRGLTMNVLGVFFEEDPPSQKISRSSKKATSLTCLFFAAALFIDAILNIFLYNVILSSSFVILVFGLLLFFGCDYTISRKES</sequence>
<keyword evidence="3" id="KW-1185">Reference proteome</keyword>
<dbReference type="RefSeq" id="WP_385938567.1">
    <property type="nucleotide sequence ID" value="NZ_JBHSOZ010000003.1"/>
</dbReference>
<gene>
    <name evidence="2" type="ORF">ACFPU1_03310</name>
</gene>
<keyword evidence="1" id="KW-0812">Transmembrane</keyword>
<name>A0ABW0YK87_9BACI</name>
<protein>
    <submittedName>
        <fullName evidence="2">Uncharacterized protein</fullName>
    </submittedName>
</protein>
<dbReference type="EMBL" id="JBHSOZ010000003">
    <property type="protein sequence ID" value="MFC5711800.1"/>
    <property type="molecule type" value="Genomic_DNA"/>
</dbReference>
<keyword evidence="1" id="KW-1133">Transmembrane helix</keyword>
<keyword evidence="1" id="KW-0472">Membrane</keyword>
<evidence type="ECO:0000313" key="2">
    <source>
        <dbReference type="EMBL" id="MFC5711800.1"/>
    </source>
</evidence>
<accession>A0ABW0YK87</accession>
<proteinExistence type="predicted"/>
<reference evidence="3" key="1">
    <citation type="journal article" date="2019" name="Int. J. Syst. Evol. Microbiol.">
        <title>The Global Catalogue of Microorganisms (GCM) 10K type strain sequencing project: providing services to taxonomists for standard genome sequencing and annotation.</title>
        <authorList>
            <consortium name="The Broad Institute Genomics Platform"/>
            <consortium name="The Broad Institute Genome Sequencing Center for Infectious Disease"/>
            <person name="Wu L."/>
            <person name="Ma J."/>
        </authorList>
    </citation>
    <scope>NUCLEOTIDE SEQUENCE [LARGE SCALE GENOMIC DNA]</scope>
    <source>
        <strain evidence="3">CECT 7184</strain>
    </source>
</reference>
<evidence type="ECO:0000313" key="3">
    <source>
        <dbReference type="Proteomes" id="UP001596142"/>
    </source>
</evidence>
<organism evidence="2 3">
    <name type="scientific">Thalassorhabdus alkalitolerans</name>
    <dbReference type="NCBI Taxonomy" id="2282697"/>
    <lineage>
        <taxon>Bacteria</taxon>
        <taxon>Bacillati</taxon>
        <taxon>Bacillota</taxon>
        <taxon>Bacilli</taxon>
        <taxon>Bacillales</taxon>
        <taxon>Bacillaceae</taxon>
        <taxon>Thalassorhabdus</taxon>
    </lineage>
</organism>
<feature type="transmembrane region" description="Helical" evidence="1">
    <location>
        <begin position="61"/>
        <end position="80"/>
    </location>
</feature>
<evidence type="ECO:0000256" key="1">
    <source>
        <dbReference type="SAM" id="Phobius"/>
    </source>
</evidence>